<comment type="similarity">
    <text evidence="3">Belongs to the cytochrome P450 family.</text>
</comment>
<dbReference type="InterPro" id="IPR036396">
    <property type="entry name" value="Cyt_P450_sf"/>
</dbReference>
<evidence type="ECO:0000256" key="10">
    <source>
        <dbReference type="PIRSR" id="PIRSR602403-1"/>
    </source>
</evidence>
<evidence type="ECO:0000256" key="11">
    <source>
        <dbReference type="SAM" id="MobiDB-lite"/>
    </source>
</evidence>
<dbReference type="GO" id="GO:0003723">
    <property type="term" value="F:RNA binding"/>
    <property type="evidence" value="ECO:0007669"/>
    <property type="project" value="InterPro"/>
</dbReference>
<dbReference type="GO" id="GO:0005506">
    <property type="term" value="F:iron ion binding"/>
    <property type="evidence" value="ECO:0007669"/>
    <property type="project" value="InterPro"/>
</dbReference>
<dbReference type="InterPro" id="IPR001128">
    <property type="entry name" value="Cyt_P450"/>
</dbReference>
<feature type="binding site" description="axial binding residue" evidence="10">
    <location>
        <position position="1460"/>
    </location>
    <ligand>
        <name>heme</name>
        <dbReference type="ChEBI" id="CHEBI:30413"/>
    </ligand>
    <ligandPart>
        <name>Fe</name>
        <dbReference type="ChEBI" id="CHEBI:18248"/>
    </ligandPart>
</feature>
<keyword evidence="14" id="KW-1185">Reference proteome</keyword>
<keyword evidence="8" id="KW-0503">Monooxygenase</keyword>
<reference evidence="13 14" key="1">
    <citation type="submission" date="2019-02" db="EMBL/GenBank/DDBJ databases">
        <title>Genome sequencing of the rare red list fungi Dentipellis fragilis.</title>
        <authorList>
            <person name="Buettner E."/>
            <person name="Kellner H."/>
        </authorList>
    </citation>
    <scope>NUCLEOTIDE SEQUENCE [LARGE SCALE GENOMIC DNA]</scope>
    <source>
        <strain evidence="13 14">DSM 105465</strain>
    </source>
</reference>
<proteinExistence type="inferred from homology"/>
<dbReference type="PANTHER" id="PTHR24304">
    <property type="entry name" value="CYTOCHROME P450 FAMILY 7"/>
    <property type="match status" value="1"/>
</dbReference>
<protein>
    <recommendedName>
        <fullName evidence="12">RNB domain-containing protein</fullName>
    </recommendedName>
</protein>
<sequence length="1515" mass="169802">MHRRSTQCTRNLSSRLRTGGHVSHPVDSVRFRSSHASGSGSYSRRGVEGLTRQLIGNAAHARRPKPSSESHAPLTLVNAILDGTQIPATTPIVEPDGPLDNETLDKIEDSVFYGRELEIPPGSFVEVRRNRRIWNGVALARMAEDGVHRIVVLTSSGTIQEPASQDITFLINGFLDQKAVDRCGGHIQAISSSEIQARSEAVRQINEFLKRVEQKEKDLGVHLGDLYEKLAPKAPDAWGLVTVGNVVNLVQPGRLRDYTTRMAIHRHLMLNSHEFLADGSQYLKSHMFYVRPRAQLQRLTIICDLVHRRDRSLQQFADKAKLVMQRSRQVTAESAGEPPSSSLSEQFEYNAHDRTILKFLVDASHNTRSLQKDPYLAPTAAIVKLVDPSATVIDDSKIYEVLVQLGAFAPWQDFASLRVELGVYKEAEEDSQMVKKQTAMVEQYFSQPKSQVDKESDEPLDRGDFYPKDLAESIRHDFGNLPVYVIDDFGAEELDDGISIERIPSEPGNVWIHVHVADPTAILPPTHLFSSKARRQGETLYFNHRSYSMLPRALIRNGLSLGNKNHEGQPHRVLTFSSKLDATGDMVDYKVRAGLIRNVRIMTYGDANLVLPNPEDFLHYPFGQPNDLPESSTDSLSPSDIEDLRFLNTAIDRAITRRVEKSQSFTFSLPNVVVTVPSSPLPLSPVHFLKPTVFRGSPVINYGVSTGARMDQGSRGIVAEAARLACRVAGQFAIDKGLPMVHRAVLPPPMSEEDMAAALAARGPTGYVDFVSLNRHGIAVPYGMNTIKPLGHWTLGIPDGEGYVRATSPLRRYNDLAAHWQIKNALLHPGERPLFSSEHMGQLVFEAELRERLLKRITRAHTQFWALRRVMQEIEHPSGGEVSLDSMEGYVLNARVQFDAMKGETRRMVMLPQVGLQAWMVSKPDVEYAVGTRVRVAAQNIDFMAVPRLIHGRPVAPSVVPTMAFNVTAIPSSDAWSGYLAEAHKHLPTTPRLILLALVNIPVLAIILNVLRQLIVPRDKTLPPEVFHWLPWIGSAPEYGNDPLKFFFKCREKYGDVFTFVLLGRKMTVALGAKGNNMILGGKVANLSAEDAYTGLTTPVFGKDVVYDVPNEVFMEQKRFVKVGLSTDNFKAYVGMIEDEVADFMSRDASFRTYQTNDINEWGSFDPVKVLSEMTILTASRTLQGKEVRDGLDSTFAQFYNDLDGGFTPLNFMFPNLPLESYRKRDRAHQKMSEFYLNIMKKRKEGTSTNDETDMITALSNQSYRSGRPLPEHEIAHIMIALLMAGQHTSSTTGGWALLRLAQNPDIAEALYQEQVKYFSNPDGTLRSPTYEEIKSLPVMDAVIRETLRLHPPIHSIMRKVRADLVVPPTLAAPSKDSAYVIPKGYFVMACPAVSQIDPKLWRDASKWDPARWYDKDGEAEKAFKEYYDENGEKVDYGFGAVSKGTESPYQPFGAGRHRCIGEQFAYLQLGTLLSTVVRRIEMRLPSPFPENNFHTMITTPKNPRTISYRRRKFD</sequence>
<dbReference type="Gene3D" id="1.10.630.10">
    <property type="entry name" value="Cytochrome P450"/>
    <property type="match status" value="1"/>
</dbReference>
<dbReference type="SMART" id="SM00955">
    <property type="entry name" value="RNB"/>
    <property type="match status" value="1"/>
</dbReference>
<evidence type="ECO:0000256" key="4">
    <source>
        <dbReference type="ARBA" id="ARBA00022617"/>
    </source>
</evidence>
<name>A0A4Y9ZEV9_9AGAM</name>
<keyword evidence="4 10" id="KW-0349">Heme</keyword>
<keyword evidence="6" id="KW-0560">Oxidoreductase</keyword>
<evidence type="ECO:0000259" key="12">
    <source>
        <dbReference type="SMART" id="SM00955"/>
    </source>
</evidence>
<dbReference type="SUPFAM" id="SSF50249">
    <property type="entry name" value="Nucleic acid-binding proteins"/>
    <property type="match status" value="1"/>
</dbReference>
<dbReference type="InterPro" id="IPR001900">
    <property type="entry name" value="RNase_II/R"/>
</dbReference>
<evidence type="ECO:0000313" key="14">
    <source>
        <dbReference type="Proteomes" id="UP000298327"/>
    </source>
</evidence>
<dbReference type="SUPFAM" id="SSF48264">
    <property type="entry name" value="Cytochrome P450"/>
    <property type="match status" value="1"/>
</dbReference>
<evidence type="ECO:0000256" key="3">
    <source>
        <dbReference type="ARBA" id="ARBA00010617"/>
    </source>
</evidence>
<dbReference type="GO" id="GO:0016705">
    <property type="term" value="F:oxidoreductase activity, acting on paired donors, with incorporation or reduction of molecular oxygen"/>
    <property type="evidence" value="ECO:0007669"/>
    <property type="project" value="InterPro"/>
</dbReference>
<dbReference type="GO" id="GO:0016020">
    <property type="term" value="C:membrane"/>
    <property type="evidence" value="ECO:0007669"/>
    <property type="project" value="UniProtKB-SubCell"/>
</dbReference>
<gene>
    <name evidence="13" type="ORF">EVG20_g684</name>
</gene>
<dbReference type="GO" id="GO:0020037">
    <property type="term" value="F:heme binding"/>
    <property type="evidence" value="ECO:0007669"/>
    <property type="project" value="InterPro"/>
</dbReference>
<evidence type="ECO:0000256" key="6">
    <source>
        <dbReference type="ARBA" id="ARBA00023002"/>
    </source>
</evidence>
<feature type="compositionally biased region" description="Polar residues" evidence="11">
    <location>
        <begin position="1"/>
        <end position="16"/>
    </location>
</feature>
<keyword evidence="9" id="KW-0472">Membrane</keyword>
<dbReference type="InterPro" id="IPR017972">
    <property type="entry name" value="Cyt_P450_CS"/>
</dbReference>
<dbReference type="OrthoDB" id="2285229at2759"/>
<dbReference type="FunFam" id="1.10.630.10:FF:000033">
    <property type="entry name" value="14-alpha sterol demethylase"/>
    <property type="match status" value="1"/>
</dbReference>
<comment type="caution">
    <text evidence="13">The sequence shown here is derived from an EMBL/GenBank/DDBJ whole genome shotgun (WGS) entry which is preliminary data.</text>
</comment>
<dbReference type="PRINTS" id="PR00465">
    <property type="entry name" value="EP450IV"/>
</dbReference>
<dbReference type="PANTHER" id="PTHR24304:SF2">
    <property type="entry name" value="24-HYDROXYCHOLESTEROL 7-ALPHA-HYDROXYLASE"/>
    <property type="match status" value="1"/>
</dbReference>
<comment type="cofactor">
    <cofactor evidence="1 10">
        <name>heme</name>
        <dbReference type="ChEBI" id="CHEBI:30413"/>
    </cofactor>
</comment>
<dbReference type="Pfam" id="PF00773">
    <property type="entry name" value="RNB"/>
    <property type="match status" value="1"/>
</dbReference>
<accession>A0A4Y9ZEV9</accession>
<dbReference type="InterPro" id="IPR002403">
    <property type="entry name" value="Cyt_P450_E_grp-IV"/>
</dbReference>
<dbReference type="PROSITE" id="PS00086">
    <property type="entry name" value="CYTOCHROME_P450"/>
    <property type="match status" value="1"/>
</dbReference>
<dbReference type="GO" id="GO:0004540">
    <property type="term" value="F:RNA nuclease activity"/>
    <property type="evidence" value="ECO:0007669"/>
    <property type="project" value="InterPro"/>
</dbReference>
<dbReference type="InterPro" id="IPR012340">
    <property type="entry name" value="NA-bd_OB-fold"/>
</dbReference>
<evidence type="ECO:0000256" key="8">
    <source>
        <dbReference type="ARBA" id="ARBA00023033"/>
    </source>
</evidence>
<comment type="subcellular location">
    <subcellularLocation>
        <location evidence="2">Membrane</location>
    </subcellularLocation>
</comment>
<evidence type="ECO:0000256" key="1">
    <source>
        <dbReference type="ARBA" id="ARBA00001971"/>
    </source>
</evidence>
<keyword evidence="5 10" id="KW-0479">Metal-binding</keyword>
<organism evidence="13 14">
    <name type="scientific">Dentipellis fragilis</name>
    <dbReference type="NCBI Taxonomy" id="205917"/>
    <lineage>
        <taxon>Eukaryota</taxon>
        <taxon>Fungi</taxon>
        <taxon>Dikarya</taxon>
        <taxon>Basidiomycota</taxon>
        <taxon>Agaricomycotina</taxon>
        <taxon>Agaricomycetes</taxon>
        <taxon>Russulales</taxon>
        <taxon>Hericiaceae</taxon>
        <taxon>Dentipellis</taxon>
    </lineage>
</organism>
<dbReference type="STRING" id="205917.A0A4Y9ZEV9"/>
<evidence type="ECO:0000256" key="9">
    <source>
        <dbReference type="ARBA" id="ARBA00023136"/>
    </source>
</evidence>
<dbReference type="Pfam" id="PF00067">
    <property type="entry name" value="p450"/>
    <property type="match status" value="1"/>
</dbReference>
<dbReference type="EMBL" id="SEOQ01000018">
    <property type="protein sequence ID" value="TFY72308.1"/>
    <property type="molecule type" value="Genomic_DNA"/>
</dbReference>
<dbReference type="GO" id="GO:0004497">
    <property type="term" value="F:monooxygenase activity"/>
    <property type="evidence" value="ECO:0007669"/>
    <property type="project" value="UniProtKB-KW"/>
</dbReference>
<dbReference type="Proteomes" id="UP000298327">
    <property type="component" value="Unassembled WGS sequence"/>
</dbReference>
<evidence type="ECO:0000313" key="13">
    <source>
        <dbReference type="EMBL" id="TFY72308.1"/>
    </source>
</evidence>
<dbReference type="PRINTS" id="PR00385">
    <property type="entry name" value="P450"/>
</dbReference>
<feature type="compositionally biased region" description="Low complexity" evidence="11">
    <location>
        <begin position="34"/>
        <end position="44"/>
    </location>
</feature>
<dbReference type="InterPro" id="IPR050529">
    <property type="entry name" value="CYP450_sterol_14alpha_dmase"/>
</dbReference>
<feature type="region of interest" description="Disordered" evidence="11">
    <location>
        <begin position="1"/>
        <end position="47"/>
    </location>
</feature>
<feature type="domain" description="RNB" evidence="12">
    <location>
        <begin position="475"/>
        <end position="828"/>
    </location>
</feature>
<evidence type="ECO:0000256" key="7">
    <source>
        <dbReference type="ARBA" id="ARBA00023004"/>
    </source>
</evidence>
<evidence type="ECO:0000256" key="5">
    <source>
        <dbReference type="ARBA" id="ARBA00022723"/>
    </source>
</evidence>
<dbReference type="CDD" id="cd11042">
    <property type="entry name" value="CYP51-like"/>
    <property type="match status" value="1"/>
</dbReference>
<evidence type="ECO:0000256" key="2">
    <source>
        <dbReference type="ARBA" id="ARBA00004370"/>
    </source>
</evidence>
<keyword evidence="7 10" id="KW-0408">Iron</keyword>